<keyword evidence="6" id="KW-1185">Reference proteome</keyword>
<evidence type="ECO:0000313" key="5">
    <source>
        <dbReference type="EMBL" id="ENO96755.1"/>
    </source>
</evidence>
<sequence>MLDEHCTDEALIAYTRALLAEYPWPPAGESSRTAAALLDRLRRRRQFAPLAELADRVARRAPQDARVRRLQAQALIETGQPSAAIDVIQAALRKVEARSGEWAELHGLLGRACKQIFIDARKALDAADLAALQNAVRAYRKPWEADPANTWHAINLVAVAACAERMQLRRAPRLDYRALARSILATPPTADPWDAATRAEAHLALGELDEVEEQIRRFLAHDAIDAFAVASTLRQFEQVWELGRCGERSRVLLDAMRARLLGLPGGRCDLSVRELLQSQQAGAAPNARLEAILGVDGTRSYRWWQAGLRSASSVASIRAGLDERIGTGFLVAPAEFGVAAEGALLLTNFHVVNAQGSAGALRAEDAAIVFEAVEAAPHYGVKRIVWSSPVDRHDAALIELDGPPPAGLEALTIARRLPVRPEDGPSRVYLIGHTGGGGLEFSFQDNELLDHEGPRDNLFGAAPCRLHYRAPTEKGNSGSPVFNAADWKVIALHHAGGILSRLNGKPDTYPANEGIALLSIISAMRAG</sequence>
<accession>N6YYS3</accession>
<keyword evidence="3" id="KW-0378">Hydrolase</keyword>
<evidence type="ECO:0000256" key="2">
    <source>
        <dbReference type="ARBA" id="ARBA00022729"/>
    </source>
</evidence>
<keyword evidence="1" id="KW-0645">Protease</keyword>
<protein>
    <recommendedName>
        <fullName evidence="7">Serine protease</fullName>
    </recommendedName>
</protein>
<evidence type="ECO:0000256" key="3">
    <source>
        <dbReference type="ARBA" id="ARBA00022801"/>
    </source>
</evidence>
<dbReference type="OrthoDB" id="513782at2"/>
<dbReference type="InterPro" id="IPR046880">
    <property type="entry name" value="TPR-S"/>
</dbReference>
<keyword evidence="4" id="KW-0720">Serine protease</keyword>
<dbReference type="SUPFAM" id="SSF48452">
    <property type="entry name" value="TPR-like"/>
    <property type="match status" value="1"/>
</dbReference>
<evidence type="ECO:0000256" key="1">
    <source>
        <dbReference type="ARBA" id="ARBA00022670"/>
    </source>
</evidence>
<dbReference type="SUPFAM" id="SSF50494">
    <property type="entry name" value="Trypsin-like serine proteases"/>
    <property type="match status" value="1"/>
</dbReference>
<evidence type="ECO:0008006" key="7">
    <source>
        <dbReference type="Google" id="ProtNLM"/>
    </source>
</evidence>
<proteinExistence type="predicted"/>
<dbReference type="GO" id="GO:0008236">
    <property type="term" value="F:serine-type peptidase activity"/>
    <property type="evidence" value="ECO:0007669"/>
    <property type="project" value="UniProtKB-KW"/>
</dbReference>
<dbReference type="Gene3D" id="2.40.10.10">
    <property type="entry name" value="Trypsin-like serine proteases"/>
    <property type="match status" value="1"/>
</dbReference>
<dbReference type="InterPro" id="IPR009003">
    <property type="entry name" value="Peptidase_S1_PA"/>
</dbReference>
<dbReference type="EMBL" id="AMXF01000084">
    <property type="protein sequence ID" value="ENO96755.1"/>
    <property type="molecule type" value="Genomic_DNA"/>
</dbReference>
<evidence type="ECO:0000313" key="6">
    <source>
        <dbReference type="Proteomes" id="UP000013047"/>
    </source>
</evidence>
<organism evidence="5 6">
    <name type="scientific">Thauera phenylacetica B4P</name>
    <dbReference type="NCBI Taxonomy" id="1234382"/>
    <lineage>
        <taxon>Bacteria</taxon>
        <taxon>Pseudomonadati</taxon>
        <taxon>Pseudomonadota</taxon>
        <taxon>Betaproteobacteria</taxon>
        <taxon>Rhodocyclales</taxon>
        <taxon>Zoogloeaceae</taxon>
        <taxon>Thauera</taxon>
    </lineage>
</organism>
<dbReference type="Pfam" id="PF13365">
    <property type="entry name" value="Trypsin_2"/>
    <property type="match status" value="1"/>
</dbReference>
<dbReference type="InterPro" id="IPR011990">
    <property type="entry name" value="TPR-like_helical_dom_sf"/>
</dbReference>
<dbReference type="AlphaFoldDB" id="N6YYS3"/>
<dbReference type="PROSITE" id="PS00673">
    <property type="entry name" value="V8_SER"/>
    <property type="match status" value="1"/>
</dbReference>
<dbReference type="InterPro" id="IPR043504">
    <property type="entry name" value="Peptidase_S1_PA_chymotrypsin"/>
</dbReference>
<gene>
    <name evidence="5" type="ORF">C667_12314</name>
</gene>
<comment type="caution">
    <text evidence="5">The sequence shown here is derived from an EMBL/GenBank/DDBJ whole genome shotgun (WGS) entry which is preliminary data.</text>
</comment>
<keyword evidence="2" id="KW-0732">Signal</keyword>
<name>N6YYS3_9RHOO</name>
<dbReference type="RefSeq" id="WP_004364264.1">
    <property type="nucleotide sequence ID" value="NZ_AMXF01000084.1"/>
</dbReference>
<dbReference type="InterPro" id="IPR000126">
    <property type="entry name" value="V8_ser_AS"/>
</dbReference>
<evidence type="ECO:0000256" key="4">
    <source>
        <dbReference type="ARBA" id="ARBA00022825"/>
    </source>
</evidence>
<dbReference type="Gene3D" id="1.25.40.10">
    <property type="entry name" value="Tetratricopeptide repeat domain"/>
    <property type="match status" value="1"/>
</dbReference>
<dbReference type="Pfam" id="PF20308">
    <property type="entry name" value="TPR-S"/>
    <property type="match status" value="1"/>
</dbReference>
<dbReference type="Proteomes" id="UP000013047">
    <property type="component" value="Unassembled WGS sequence"/>
</dbReference>
<dbReference type="GO" id="GO:0006508">
    <property type="term" value="P:proteolysis"/>
    <property type="evidence" value="ECO:0007669"/>
    <property type="project" value="UniProtKB-KW"/>
</dbReference>
<reference evidence="5 6" key="1">
    <citation type="submission" date="2012-09" db="EMBL/GenBank/DDBJ databases">
        <title>Draft Genome Sequences of 6 Strains from Genus Thauera.</title>
        <authorList>
            <person name="Liu B."/>
            <person name="Shapleigh J.P."/>
            <person name="Frostegard A.H."/>
        </authorList>
    </citation>
    <scope>NUCLEOTIDE SEQUENCE [LARGE SCALE GENOMIC DNA]</scope>
    <source>
        <strain evidence="5 6">B4P</strain>
    </source>
</reference>